<feature type="compositionally biased region" description="Basic and acidic residues" evidence="9">
    <location>
        <begin position="858"/>
        <end position="872"/>
    </location>
</feature>
<dbReference type="PANTHER" id="PTHR24028:SF146">
    <property type="entry name" value="CADHERIN 96CB, ISOFORM D-RELATED"/>
    <property type="match status" value="1"/>
</dbReference>
<evidence type="ECO:0000256" key="1">
    <source>
        <dbReference type="ARBA" id="ARBA00004167"/>
    </source>
</evidence>
<evidence type="ECO:0000256" key="2">
    <source>
        <dbReference type="ARBA" id="ARBA00022692"/>
    </source>
</evidence>
<keyword evidence="6 10" id="KW-0472">Membrane</keyword>
<keyword evidence="5 10" id="KW-1133">Transmembrane helix</keyword>
<dbReference type="InterPro" id="IPR020894">
    <property type="entry name" value="Cadherin_CS"/>
</dbReference>
<dbReference type="CDD" id="cd11304">
    <property type="entry name" value="Cadherin_repeat"/>
    <property type="match status" value="7"/>
</dbReference>
<evidence type="ECO:0000256" key="10">
    <source>
        <dbReference type="SAM" id="Phobius"/>
    </source>
</evidence>
<dbReference type="InterPro" id="IPR050174">
    <property type="entry name" value="Protocadherin/Cadherin-CA"/>
</dbReference>
<dbReference type="PROSITE" id="PS00232">
    <property type="entry name" value="CADHERIN_1"/>
    <property type="match status" value="4"/>
</dbReference>
<feature type="domain" description="Cadherin" evidence="12">
    <location>
        <begin position="73"/>
        <end position="142"/>
    </location>
</feature>
<keyword evidence="2 10" id="KW-0812">Transmembrane</keyword>
<feature type="region of interest" description="Disordered" evidence="9">
    <location>
        <begin position="1265"/>
        <end position="1304"/>
    </location>
</feature>
<evidence type="ECO:0000256" key="6">
    <source>
        <dbReference type="ARBA" id="ARBA00023136"/>
    </source>
</evidence>
<keyword evidence="4 8" id="KW-0106">Calcium</keyword>
<dbReference type="Pfam" id="PF00028">
    <property type="entry name" value="Cadherin"/>
    <property type="match status" value="5"/>
</dbReference>
<dbReference type="GO" id="GO:0005886">
    <property type="term" value="C:plasma membrane"/>
    <property type="evidence" value="ECO:0007669"/>
    <property type="project" value="InterPro"/>
</dbReference>
<feature type="compositionally biased region" description="Pro residues" evidence="9">
    <location>
        <begin position="1281"/>
        <end position="1292"/>
    </location>
</feature>
<reference evidence="13" key="1">
    <citation type="submission" date="2024-06" db="EMBL/GenBank/DDBJ databases">
        <authorList>
            <person name="Liu X."/>
            <person name="Lenzi L."/>
            <person name="Haldenby T S."/>
            <person name="Uol C."/>
        </authorList>
    </citation>
    <scope>NUCLEOTIDE SEQUENCE</scope>
</reference>
<evidence type="ECO:0000313" key="13">
    <source>
        <dbReference type="EMBL" id="CAL5131561.1"/>
    </source>
</evidence>
<feature type="signal peptide" evidence="11">
    <location>
        <begin position="1"/>
        <end position="29"/>
    </location>
</feature>
<evidence type="ECO:0000256" key="8">
    <source>
        <dbReference type="PROSITE-ProRule" id="PRU00043"/>
    </source>
</evidence>
<dbReference type="SUPFAM" id="SSF49313">
    <property type="entry name" value="Cadherin-like"/>
    <property type="match status" value="6"/>
</dbReference>
<evidence type="ECO:0000259" key="12">
    <source>
        <dbReference type="PROSITE" id="PS50268"/>
    </source>
</evidence>
<keyword evidence="7" id="KW-0325">Glycoprotein</keyword>
<evidence type="ECO:0000256" key="9">
    <source>
        <dbReference type="SAM" id="MobiDB-lite"/>
    </source>
</evidence>
<dbReference type="Proteomes" id="UP001497525">
    <property type="component" value="Unassembled WGS sequence"/>
</dbReference>
<dbReference type="PRINTS" id="PR00205">
    <property type="entry name" value="CADHERIN"/>
</dbReference>
<evidence type="ECO:0000256" key="4">
    <source>
        <dbReference type="ARBA" id="ARBA00022837"/>
    </source>
</evidence>
<accession>A0AAV2T5V4</accession>
<organism evidence="13 14">
    <name type="scientific">Calicophoron daubneyi</name>
    <name type="common">Rumen fluke</name>
    <name type="synonym">Paramphistomum daubneyi</name>
    <dbReference type="NCBI Taxonomy" id="300641"/>
    <lineage>
        <taxon>Eukaryota</taxon>
        <taxon>Metazoa</taxon>
        <taxon>Spiralia</taxon>
        <taxon>Lophotrochozoa</taxon>
        <taxon>Platyhelminthes</taxon>
        <taxon>Trematoda</taxon>
        <taxon>Digenea</taxon>
        <taxon>Plagiorchiida</taxon>
        <taxon>Pronocephalata</taxon>
        <taxon>Paramphistomoidea</taxon>
        <taxon>Paramphistomidae</taxon>
        <taxon>Calicophoron</taxon>
    </lineage>
</organism>
<feature type="domain" description="Cadherin" evidence="12">
    <location>
        <begin position="500"/>
        <end position="629"/>
    </location>
</feature>
<gene>
    <name evidence="13" type="ORF">CDAUBV1_LOCUS4051</name>
</gene>
<dbReference type="GO" id="GO:0005509">
    <property type="term" value="F:calcium ion binding"/>
    <property type="evidence" value="ECO:0007669"/>
    <property type="project" value="UniProtKB-UniRule"/>
</dbReference>
<evidence type="ECO:0000256" key="5">
    <source>
        <dbReference type="ARBA" id="ARBA00022989"/>
    </source>
</evidence>
<dbReference type="Gene3D" id="2.60.40.60">
    <property type="entry name" value="Cadherins"/>
    <property type="match status" value="7"/>
</dbReference>
<sequence length="1438" mass="155381">MASPDLGLPRQCWLYILTVTVLLTTICQAAEEIQVHLQMREETTPFTRIGSVAASLPADLGSKLHFLTDSTFFSVTPTNGEVRVARLIDRERLCPEYKLCCGVVACQLDARIFVTNKVSGEFAASVNLKVDIQDQNDNRPTFSSSSQTVSILESAPVGTYLSLVPATDADIEPANQIQRYTLIEPTGTFALDPSQLPTVRLQLMKPLNREEVSSYSATLEACDPGACARQTLEIQIIDENDNSPIFDSTTFTKKLPENTEVGKVVLHLNATDADSGDRGKVIYAFHGVVDSDLIETFDLVHDTGEIRLKRPLAANIRDTYRFRVVACDAVNPSCSGDVNSTADITFAVEDINNFPPTIHAVAAGVAATDMQHSESHQDRDSATTAGGMGTNFKDSLRIMENTPPSQVAVITVRDDDIGENARVTCALSDSDKKDQVNFILSPSAPGVYSLRTARVFDYEVEQSVNTKIVCHDYGKPKQLTSARILTVQIGDVNEFQPEFSRRVYVGRVPENAPAGMEILTTTATDRDRGAVLRYKFAPPPVQQHNWDESHGTATESEEKDVNNVGVNKYFVIEPQTGTVRTSHIPLDRETFGSLTLVVLVTDSETPPVFTATTTVSIEVLDENDNAPVFINPPADVAGAVAGREHGKKSVAFTVMENAPRFTRVSQQLEANDPDQGDNGRVHFSLLETYALTRPNNLSPYFSSDNGDSRLGSIDTELPANTLSDLSLSRRVVDQPIFRITPDGDIETLVELDRESVPAYILKIAVQDRGAQPLASTTLVRVDVLDANDNAPVWVFPTPTDRTINLTTAMKPGSLAGRLRAEDADADEAGRVVYMFLGPRGEQLKGVSMERGLISSLYSKDEQQKRATRESKTKSPPAVATNVDMNGYRLGPLYLNGSTGEIWIAQILTAGTINLHLRAQDQGVPKMYTDGWLTINVFVDPSDDPGFFSLGGDGTLNITIILTMITITAIVSLFLVIGIVCVRRRPVRYTSGHPTAMADGAPGNGVCEYPVNMNKEGMGAGMQTGAWGSPMGIYASGQFMSGQGPPTGSPVMDDGQMFTAIGNPGMMGYGAMIAPSETASLIYVPQPPPQSNMSSLGGGSMTPVQMDPTGSGVDMPPRSQLHTFGTLTRNRGSFSGGYYPGPAGCGGMAYEPHLDADSGDSGRGPSEEGNQFLLTDGYRNAVSISGNPVSHQYNTYAGYRPSSRAGYYRQGVPVDGGNPMLKMNTLGCTSPSGAGCACYALPEGGGMSEYAGQPLHGFQTIEDDQMECDQNYPGPRSSLDMPLPPPPAPPPRSPNARNVNGNFKSDQFVPTSMTQNAHQDNYAGAQQNNVYYRSGDQMTDTDGVCDRLAVDDMNRQESDMDCEPQGTVTPVRIDLRQQSNLGTNDQCEYLSKPFRNGNMVTNLPPLATKLSDGRSQNMNAPGNLAGQPETTSYSAQPRP</sequence>
<dbReference type="PANTHER" id="PTHR24028">
    <property type="entry name" value="CADHERIN-87A"/>
    <property type="match status" value="1"/>
</dbReference>
<evidence type="ECO:0000256" key="3">
    <source>
        <dbReference type="ARBA" id="ARBA00022737"/>
    </source>
</evidence>
<feature type="domain" description="Cadherin" evidence="12">
    <location>
        <begin position="646"/>
        <end position="793"/>
    </location>
</feature>
<keyword evidence="3" id="KW-0677">Repeat</keyword>
<feature type="compositionally biased region" description="Polar residues" evidence="9">
    <location>
        <begin position="1427"/>
        <end position="1438"/>
    </location>
</feature>
<dbReference type="SMART" id="SM00112">
    <property type="entry name" value="CA"/>
    <property type="match status" value="6"/>
</dbReference>
<feature type="domain" description="Cadherin" evidence="12">
    <location>
        <begin position="247"/>
        <end position="358"/>
    </location>
</feature>
<dbReference type="InterPro" id="IPR002126">
    <property type="entry name" value="Cadherin-like_dom"/>
</dbReference>
<evidence type="ECO:0000256" key="7">
    <source>
        <dbReference type="ARBA" id="ARBA00023180"/>
    </source>
</evidence>
<proteinExistence type="predicted"/>
<dbReference type="PROSITE" id="PS50268">
    <property type="entry name" value="CADHERIN_2"/>
    <property type="match status" value="6"/>
</dbReference>
<comment type="caution">
    <text evidence="13">The sequence shown here is derived from an EMBL/GenBank/DDBJ whole genome shotgun (WGS) entry which is preliminary data.</text>
</comment>
<comment type="subcellular location">
    <subcellularLocation>
        <location evidence="1">Membrane</location>
        <topology evidence="1">Single-pass membrane protein</topology>
    </subcellularLocation>
</comment>
<keyword evidence="11" id="KW-0732">Signal</keyword>
<feature type="region of interest" description="Disordered" evidence="9">
    <location>
        <begin position="1150"/>
        <end position="1170"/>
    </location>
</feature>
<feature type="transmembrane region" description="Helical" evidence="10">
    <location>
        <begin position="957"/>
        <end position="981"/>
    </location>
</feature>
<feature type="domain" description="Cadherin" evidence="12">
    <location>
        <begin position="390"/>
        <end position="499"/>
    </location>
</feature>
<evidence type="ECO:0000313" key="14">
    <source>
        <dbReference type="Proteomes" id="UP001497525"/>
    </source>
</evidence>
<feature type="chain" id="PRO_5043405113" description="Cadherin domain-containing protein" evidence="11">
    <location>
        <begin position="30"/>
        <end position="1438"/>
    </location>
</feature>
<dbReference type="InterPro" id="IPR015919">
    <property type="entry name" value="Cadherin-like_sf"/>
</dbReference>
<dbReference type="GO" id="GO:0007156">
    <property type="term" value="P:homophilic cell adhesion via plasma membrane adhesion molecules"/>
    <property type="evidence" value="ECO:0007669"/>
    <property type="project" value="InterPro"/>
</dbReference>
<dbReference type="EMBL" id="CAXLJL010000101">
    <property type="protein sequence ID" value="CAL5131561.1"/>
    <property type="molecule type" value="Genomic_DNA"/>
</dbReference>
<feature type="domain" description="Cadherin" evidence="12">
    <location>
        <begin position="143"/>
        <end position="246"/>
    </location>
</feature>
<name>A0AAV2T5V4_CALDB</name>
<evidence type="ECO:0000256" key="11">
    <source>
        <dbReference type="SAM" id="SignalP"/>
    </source>
</evidence>
<protein>
    <recommendedName>
        <fullName evidence="12">Cadherin domain-containing protein</fullName>
    </recommendedName>
</protein>
<feature type="region of interest" description="Disordered" evidence="9">
    <location>
        <begin position="858"/>
        <end position="877"/>
    </location>
</feature>
<feature type="region of interest" description="Disordered" evidence="9">
    <location>
        <begin position="1399"/>
        <end position="1438"/>
    </location>
</feature>